<feature type="region of interest" description="Disordered" evidence="6">
    <location>
        <begin position="945"/>
        <end position="980"/>
    </location>
</feature>
<feature type="compositionally biased region" description="Basic and acidic residues" evidence="6">
    <location>
        <begin position="842"/>
        <end position="862"/>
    </location>
</feature>
<organism evidence="7 8">
    <name type="scientific">Cyprinus carpio</name>
    <name type="common">Common carp</name>
    <dbReference type="NCBI Taxonomy" id="7962"/>
    <lineage>
        <taxon>Eukaryota</taxon>
        <taxon>Metazoa</taxon>
        <taxon>Chordata</taxon>
        <taxon>Craniata</taxon>
        <taxon>Vertebrata</taxon>
        <taxon>Euteleostomi</taxon>
        <taxon>Actinopterygii</taxon>
        <taxon>Neopterygii</taxon>
        <taxon>Teleostei</taxon>
        <taxon>Ostariophysi</taxon>
        <taxon>Cypriniformes</taxon>
        <taxon>Cyprinidae</taxon>
        <taxon>Cyprininae</taxon>
        <taxon>Cyprinus</taxon>
    </lineage>
</organism>
<feature type="region of interest" description="Disordered" evidence="6">
    <location>
        <begin position="1001"/>
        <end position="1065"/>
    </location>
</feature>
<feature type="coiled-coil region" evidence="5">
    <location>
        <begin position="181"/>
        <end position="268"/>
    </location>
</feature>
<feature type="compositionally biased region" description="Basic and acidic residues" evidence="6">
    <location>
        <begin position="17"/>
        <end position="32"/>
    </location>
</feature>
<keyword evidence="3 5" id="KW-0175">Coiled coil</keyword>
<feature type="coiled-coil region" evidence="5">
    <location>
        <begin position="97"/>
        <end position="131"/>
    </location>
</feature>
<feature type="coiled-coil region" evidence="5">
    <location>
        <begin position="350"/>
        <end position="687"/>
    </location>
</feature>
<accession>A0A8C1RWK0</accession>
<evidence type="ECO:0000256" key="6">
    <source>
        <dbReference type="SAM" id="MobiDB-lite"/>
    </source>
</evidence>
<feature type="region of interest" description="Disordered" evidence="6">
    <location>
        <begin position="708"/>
        <end position="783"/>
    </location>
</feature>
<reference evidence="7" key="1">
    <citation type="submission" date="2025-08" db="UniProtKB">
        <authorList>
            <consortium name="Ensembl"/>
        </authorList>
    </citation>
    <scope>IDENTIFICATION</scope>
</reference>
<feature type="region of interest" description="Disordered" evidence="6">
    <location>
        <begin position="841"/>
        <end position="862"/>
    </location>
</feature>
<evidence type="ECO:0000313" key="8">
    <source>
        <dbReference type="Proteomes" id="UP000694427"/>
    </source>
</evidence>
<dbReference type="Proteomes" id="UP000694427">
    <property type="component" value="Unplaced"/>
</dbReference>
<dbReference type="PANTHER" id="PTHR44981">
    <property type="entry name" value="PERICENTRIN-LIKE PROTEIN, ISOFORM F"/>
    <property type="match status" value="1"/>
</dbReference>
<evidence type="ECO:0000256" key="3">
    <source>
        <dbReference type="ARBA" id="ARBA00023054"/>
    </source>
</evidence>
<dbReference type="Ensembl" id="ENSCCRT00010134443.1">
    <property type="protein sequence ID" value="ENSCCRP00010121049.1"/>
    <property type="gene ID" value="ENSCCRG00010052896.1"/>
</dbReference>
<dbReference type="GO" id="GO:0007165">
    <property type="term" value="P:signal transduction"/>
    <property type="evidence" value="ECO:0007669"/>
    <property type="project" value="InterPro"/>
</dbReference>
<evidence type="ECO:0000256" key="5">
    <source>
        <dbReference type="SAM" id="Coils"/>
    </source>
</evidence>
<evidence type="ECO:0000256" key="1">
    <source>
        <dbReference type="ARBA" id="ARBA00004300"/>
    </source>
</evidence>
<feature type="compositionally biased region" description="Basic and acidic residues" evidence="6">
    <location>
        <begin position="1296"/>
        <end position="1323"/>
    </location>
</feature>
<evidence type="ECO:0000313" key="7">
    <source>
        <dbReference type="Ensembl" id="ENSCCRP00010121049.1"/>
    </source>
</evidence>
<feature type="compositionally biased region" description="Polar residues" evidence="6">
    <location>
        <begin position="60"/>
        <end position="75"/>
    </location>
</feature>
<keyword evidence="8" id="KW-1185">Reference proteome</keyword>
<feature type="compositionally biased region" description="Basic and acidic residues" evidence="6">
    <location>
        <begin position="945"/>
        <end position="966"/>
    </location>
</feature>
<feature type="region of interest" description="Disordered" evidence="6">
    <location>
        <begin position="916"/>
        <end position="935"/>
    </location>
</feature>
<feature type="region of interest" description="Disordered" evidence="6">
    <location>
        <begin position="1"/>
        <end position="75"/>
    </location>
</feature>
<feature type="coiled-coil region" evidence="5">
    <location>
        <begin position="1199"/>
        <end position="1236"/>
    </location>
</feature>
<comment type="subcellular location">
    <subcellularLocation>
        <location evidence="1">Cytoplasm</location>
        <location evidence="1">Cytoskeleton</location>
        <location evidence="1">Microtubule organizing center</location>
        <location evidence="1">Centrosome</location>
    </subcellularLocation>
</comment>
<feature type="region of interest" description="Disordered" evidence="6">
    <location>
        <begin position="1102"/>
        <end position="1127"/>
    </location>
</feature>
<dbReference type="GO" id="GO:0005813">
    <property type="term" value="C:centrosome"/>
    <property type="evidence" value="ECO:0007669"/>
    <property type="project" value="UniProtKB-SubCell"/>
</dbReference>
<feature type="compositionally biased region" description="Basic residues" evidence="6">
    <location>
        <begin position="737"/>
        <end position="747"/>
    </location>
</feature>
<feature type="compositionally biased region" description="Basic and acidic residues" evidence="6">
    <location>
        <begin position="1034"/>
        <end position="1044"/>
    </location>
</feature>
<dbReference type="PANTHER" id="PTHR44981:SF1">
    <property type="entry name" value="A-KINASE ANCHOR PROTEIN 9"/>
    <property type="match status" value="1"/>
</dbReference>
<reference evidence="7" key="2">
    <citation type="submission" date="2025-09" db="UniProtKB">
        <authorList>
            <consortium name="Ensembl"/>
        </authorList>
    </citation>
    <scope>IDENTIFICATION</scope>
</reference>
<dbReference type="GO" id="GO:0060090">
    <property type="term" value="F:molecular adaptor activity"/>
    <property type="evidence" value="ECO:0007669"/>
    <property type="project" value="InterPro"/>
</dbReference>
<dbReference type="InterPro" id="IPR028745">
    <property type="entry name" value="AKAP9/Pericentrin"/>
</dbReference>
<feature type="compositionally biased region" description="Acidic residues" evidence="6">
    <location>
        <begin position="713"/>
        <end position="724"/>
    </location>
</feature>
<proteinExistence type="predicted"/>
<evidence type="ECO:0000256" key="4">
    <source>
        <dbReference type="ARBA" id="ARBA00023212"/>
    </source>
</evidence>
<feature type="region of interest" description="Disordered" evidence="6">
    <location>
        <begin position="1296"/>
        <end position="1329"/>
    </location>
</feature>
<evidence type="ECO:0008006" key="9">
    <source>
        <dbReference type="Google" id="ProtNLM"/>
    </source>
</evidence>
<keyword evidence="4" id="KW-0206">Cytoskeleton</keyword>
<protein>
    <recommendedName>
        <fullName evidence="9">A-kinase anchor protein 9</fullName>
    </recommendedName>
</protein>
<keyword evidence="2" id="KW-0963">Cytoplasm</keyword>
<sequence length="1329" mass="153417">MMEDEERQKKLQAGKAKLAEYRQRKAQSDGQKKQKKKKKKPEEQGGDQSVFSRGGEAVTHDQTYTIEPESEVSTTAEDCSSELQDFEEALKQRDEIITQLTSNLQQARTEKEEVMREFLELTEQSQKLQIQFQQLQAGEILRSSNISSTAADLLQARQQITLYQQQLGERDAQVRGHQEKTQEQLLLIAQLQERLSEAERVRTQAEESFAQSLREKDLLNTEHQRLITQLNDQLLTSKQQVEEVNKHLAAKTQELDSCEKELSASRQKERMSSGEILQLMKIVEDLQQRCHQGGQSESETLRRIEDDWSRRMEQLRAELDEMYGQQIVQMKQELRTQQATELERIQAQHCSETEKIVQQHQSELERFKAQLFQTTGGVNVLNVKLIELQQKLQETQVLREKAEQELTQAGAEKLSLAQELERLRDELQRAKIQSPEKIQHAISDLRTQLDLAHKANGELEAKHESEITNYKIKLEMLEREKDAVLDRMAESLESELERLRTQLLFSHEEELSQLRDDLQRESQLNVENLRDELSVRHREALDSFEDKLRSVESERAALASEIGRLSSDNEQMCVRLKELQEETEKQRNTFSFAEKNFEVNYQELKDEYTCLVSAKLQLEQRLLREAMQYETKLRDLQTRRQEVDGKTAIEKDSSELMEKLETAESEKKSLAERLWRMETELEMLKRDGDEDCSIAGGLCSAETHHAHIRSPSEELDALQDEEQPQEGRERETPARTPARRLASHTHTHTAAAAAAREDQLSPPDRLPQQDRSAAVCDPQVETGDDGDAVRACLMMHPREMDGAEHDECRLQLEAQRISLSQIHAAQLQLLRESLSAQTPQLRDTHEQQQGHHAELKAESEECSERLEERQRQEIERMKSCYQQQMEETQERFTAEILLLQSRLQELTGAHQLFSCPPQTRDERCDRLQDEDEERVSVDVARELQAGRKASYESSREELETLRDGVERQSTSPPEETDLRRLEEEIAKVIVQMSVEFAQQTEQARISRQTRETSTGTQTDHAEDEEDRLNSESVMKTREEEETKVRGQGRAVTSQPHAQDPELSSDVITTERDVLRQANARLRRVLIDVLKTTAAAEETIGRHVEGTLEASSKGSQGPAGEGLHGNETGVDDLSMFSAETETEEGLEIKGAGLQQQEAELPLEREEFLMSISTRLQSAVEKLLITITHTSTQLEHAEVTQTELIREKFRQNEEMEELQRRQEELQERLCEEERAREQLALELHRAEGVIDGYTGERLALEQQIRERSELQLHLEQELTVTASRLRELERERLQIQDERELLSRQHDAMREGAGPRELRMSHDSHPLTSEL</sequence>
<name>A0A8C1RWK0_CYPCA</name>
<feature type="compositionally biased region" description="Polar residues" evidence="6">
    <location>
        <begin position="1001"/>
        <end position="1018"/>
    </location>
</feature>
<evidence type="ECO:0000256" key="2">
    <source>
        <dbReference type="ARBA" id="ARBA00022490"/>
    </source>
</evidence>